<protein>
    <submittedName>
        <fullName evidence="1">Uncharacterized protein</fullName>
    </submittedName>
</protein>
<accession>D3Q4I1</accession>
<dbReference type="KEGG" id="sna:Snas_0424"/>
<dbReference type="EMBL" id="CP001778">
    <property type="protein sequence ID" value="ADD40141.1"/>
    <property type="molecule type" value="Genomic_DNA"/>
</dbReference>
<dbReference type="RefSeq" id="WP_013015712.1">
    <property type="nucleotide sequence ID" value="NC_013947.1"/>
</dbReference>
<sequence length="130" mass="13745">MNPSTRFTVEVTAHDEVSTEVLTRQLRIDLRALGPLSLEPVFASMPVSPDDDPLLPPLRSGSASHQGVIAATGALSDPAVKNLFELLVAFVNRTGVGSVTVRRGEDAVSVAGASHEDSSRELSELEKLLG</sequence>
<reference evidence="1 2" key="1">
    <citation type="journal article" date="2009" name="Stand. Genomic Sci.">
        <title>Complete genome sequence of Stackebrandtia nassauensis type strain (LLR-40K-21).</title>
        <authorList>
            <person name="Munk C."/>
            <person name="Lapidus A."/>
            <person name="Copeland A."/>
            <person name="Jando M."/>
            <person name="Mayilraj S."/>
            <person name="Glavina Del Rio T."/>
            <person name="Nolan M."/>
            <person name="Chen F."/>
            <person name="Lucas S."/>
            <person name="Tice H."/>
            <person name="Cheng J.F."/>
            <person name="Han C."/>
            <person name="Detter J.C."/>
            <person name="Bruce D."/>
            <person name="Goodwin L."/>
            <person name="Chain P."/>
            <person name="Pitluck S."/>
            <person name="Goker M."/>
            <person name="Ovchinikova G."/>
            <person name="Pati A."/>
            <person name="Ivanova N."/>
            <person name="Mavromatis K."/>
            <person name="Chen A."/>
            <person name="Palaniappan K."/>
            <person name="Land M."/>
            <person name="Hauser L."/>
            <person name="Chang Y.J."/>
            <person name="Jeffries C.D."/>
            <person name="Bristow J."/>
            <person name="Eisen J.A."/>
            <person name="Markowitz V."/>
            <person name="Hugenholtz P."/>
            <person name="Kyrpides N.C."/>
            <person name="Klenk H.P."/>
        </authorList>
    </citation>
    <scope>NUCLEOTIDE SEQUENCE [LARGE SCALE GENOMIC DNA]</scope>
    <source>
        <strain evidence="2">DSM 44728 / CIP 108903 / NRRL B-16338 / NBRC 102104 / LLR-40K-21</strain>
    </source>
</reference>
<dbReference type="AlphaFoldDB" id="D3Q4I1"/>
<proteinExistence type="predicted"/>
<evidence type="ECO:0000313" key="1">
    <source>
        <dbReference type="EMBL" id="ADD40141.1"/>
    </source>
</evidence>
<name>D3Q4I1_STANL</name>
<evidence type="ECO:0000313" key="2">
    <source>
        <dbReference type="Proteomes" id="UP000000844"/>
    </source>
</evidence>
<organism evidence="1 2">
    <name type="scientific">Stackebrandtia nassauensis (strain DSM 44728 / CIP 108903 / NRRL B-16338 / NBRC 102104 / LLR-40K-21)</name>
    <dbReference type="NCBI Taxonomy" id="446470"/>
    <lineage>
        <taxon>Bacteria</taxon>
        <taxon>Bacillati</taxon>
        <taxon>Actinomycetota</taxon>
        <taxon>Actinomycetes</taxon>
        <taxon>Glycomycetales</taxon>
        <taxon>Glycomycetaceae</taxon>
        <taxon>Stackebrandtia</taxon>
    </lineage>
</organism>
<dbReference type="Proteomes" id="UP000000844">
    <property type="component" value="Chromosome"/>
</dbReference>
<dbReference type="HOGENOM" id="CLU_1936841_0_0_11"/>
<keyword evidence="2" id="KW-1185">Reference proteome</keyword>
<gene>
    <name evidence="1" type="ordered locus">Snas_0424</name>
</gene>